<dbReference type="eggNOG" id="ENOG5031AEV">
    <property type="taxonomic scope" value="Bacteria"/>
</dbReference>
<proteinExistence type="predicted"/>
<comment type="caution">
    <text evidence="1">The sequence shown here is derived from an EMBL/GenBank/DDBJ whole genome shotgun (WGS) entry which is preliminary data.</text>
</comment>
<evidence type="ECO:0000313" key="2">
    <source>
        <dbReference type="Proteomes" id="UP000006431"/>
    </source>
</evidence>
<reference evidence="1 2" key="1">
    <citation type="journal article" date="2012" name="Proc. Natl. Acad. Sci. U.S.A.">
        <title>Genome and physiology of a model Epsilonproteobacterium responsible for sulfide detoxification in marine oxygen depletion zones.</title>
        <authorList>
            <person name="Grote J."/>
            <person name="Schott T."/>
            <person name="Bruckner C.G."/>
            <person name="Glockner F.O."/>
            <person name="Jost G."/>
            <person name="Teeling H."/>
            <person name="Labrenz M."/>
            <person name="Jurgens K."/>
        </authorList>
    </citation>
    <scope>NUCLEOTIDE SEQUENCE [LARGE SCALE GENOMIC DNA]</scope>
    <source>
        <strain evidence="1 2">GD1</strain>
    </source>
</reference>
<protein>
    <submittedName>
        <fullName evidence="1">Uncharacterized protein</fullName>
    </submittedName>
</protein>
<dbReference type="HOGENOM" id="CLU_2178341_0_0_7"/>
<dbReference type="PATRIC" id="fig|929558.5.peg.87"/>
<accession>H1FS70</accession>
<dbReference type="AlphaFoldDB" id="B6BLG0"/>
<dbReference type="STRING" id="929558.SMGD1_0089"/>
<keyword evidence="2" id="KW-1185">Reference proteome</keyword>
<dbReference type="EMBL" id="AFRZ01000001">
    <property type="protein sequence ID" value="EHP28616.1"/>
    <property type="molecule type" value="Genomic_DNA"/>
</dbReference>
<dbReference type="RefSeq" id="WP_008338268.1">
    <property type="nucleotide sequence ID" value="NZ_AFRZ01000001.1"/>
</dbReference>
<organism evidence="1 2">
    <name type="scientific">Sulfurimonas gotlandica (strain DSM 19862 / JCM 16533 / GD1)</name>
    <dbReference type="NCBI Taxonomy" id="929558"/>
    <lineage>
        <taxon>Bacteria</taxon>
        <taxon>Pseudomonadati</taxon>
        <taxon>Campylobacterota</taxon>
        <taxon>Epsilonproteobacteria</taxon>
        <taxon>Campylobacterales</taxon>
        <taxon>Sulfurimonadaceae</taxon>
        <taxon>Sulfurimonas</taxon>
    </lineage>
</organism>
<sequence>MNGNIVITYKILCESDLNASVLLSELLLNDKVSKAIKSEFAKGLRNIELLTDAKDAQLRVETTKELYTFEVSKDDFADILVLAEEDATTKKLFKKDCERVELVDIETLV</sequence>
<evidence type="ECO:0000313" key="1">
    <source>
        <dbReference type="EMBL" id="EHP28616.1"/>
    </source>
</evidence>
<dbReference type="OrthoDB" id="5334644at2"/>
<accession>B6BLG0</accession>
<name>B6BLG0_SULGG</name>
<gene>
    <name evidence="1" type="ORF">SMGD1_0089</name>
</gene>
<dbReference type="Proteomes" id="UP000006431">
    <property type="component" value="Unassembled WGS sequence"/>
</dbReference>